<evidence type="ECO:0000259" key="2">
    <source>
        <dbReference type="Pfam" id="PF08327"/>
    </source>
</evidence>
<proteinExistence type="inferred from homology"/>
<dbReference type="InterPro" id="IPR013538">
    <property type="entry name" value="ASHA1/2-like_C"/>
</dbReference>
<dbReference type="SUPFAM" id="SSF55961">
    <property type="entry name" value="Bet v1-like"/>
    <property type="match status" value="1"/>
</dbReference>
<dbReference type="OrthoDB" id="9805228at2"/>
<dbReference type="Proteomes" id="UP000000379">
    <property type="component" value="Chromosome"/>
</dbReference>
<keyword evidence="4" id="KW-1185">Reference proteome</keyword>
<evidence type="ECO:0000313" key="3">
    <source>
        <dbReference type="EMBL" id="ADI15203.1"/>
    </source>
</evidence>
<feature type="domain" description="Activator of Hsp90 ATPase homologue 1/2-like C-terminal" evidence="2">
    <location>
        <begin position="20"/>
        <end position="135"/>
    </location>
</feature>
<dbReference type="EMBL" id="CP002049">
    <property type="protein sequence ID" value="ADI15203.1"/>
    <property type="molecule type" value="Genomic_DNA"/>
</dbReference>
<dbReference type="HOGENOM" id="CLU_1824503_0_0_0"/>
<evidence type="ECO:0000256" key="1">
    <source>
        <dbReference type="ARBA" id="ARBA00006817"/>
    </source>
</evidence>
<comment type="similarity">
    <text evidence="1">Belongs to the AHA1 family.</text>
</comment>
<dbReference type="Gene3D" id="3.30.530.20">
    <property type="match status" value="1"/>
</dbReference>
<organism evidence="3 4">
    <name type="scientific">Truepera radiovictrix (strain DSM 17093 / CIP 108686 / LMG 22925 / RQ-24)</name>
    <dbReference type="NCBI Taxonomy" id="649638"/>
    <lineage>
        <taxon>Bacteria</taxon>
        <taxon>Thermotogati</taxon>
        <taxon>Deinococcota</taxon>
        <taxon>Deinococci</taxon>
        <taxon>Trueperales</taxon>
        <taxon>Trueperaceae</taxon>
        <taxon>Truepera</taxon>
    </lineage>
</organism>
<reference evidence="4" key="1">
    <citation type="submission" date="2010-05" db="EMBL/GenBank/DDBJ databases">
        <title>The complete genome of Truepera radiovictris DSM 17093.</title>
        <authorList>
            <consortium name="US DOE Joint Genome Institute (JGI-PGF)"/>
            <person name="Lucas S."/>
            <person name="Copeland A."/>
            <person name="Lapidus A."/>
            <person name="Glavina del Rio T."/>
            <person name="Dalin E."/>
            <person name="Tice H."/>
            <person name="Bruce D."/>
            <person name="Goodwin L."/>
            <person name="Pitluck S."/>
            <person name="Kyrpides N."/>
            <person name="Mavromatis K."/>
            <person name="Ovchinnikova G."/>
            <person name="Munk A.C."/>
            <person name="Detter J.C."/>
            <person name="Han C."/>
            <person name="Tapia R."/>
            <person name="Land M."/>
            <person name="Hauser L."/>
            <person name="Markowitz V."/>
            <person name="Cheng J.-F."/>
            <person name="Hugenholtz P."/>
            <person name="Woyke T."/>
            <person name="Wu D."/>
            <person name="Tindall B."/>
            <person name="Pomrenke H.G."/>
            <person name="Brambilla E."/>
            <person name="Klenk H.-P."/>
            <person name="Eisen J.A."/>
        </authorList>
    </citation>
    <scope>NUCLEOTIDE SEQUENCE [LARGE SCALE GENOMIC DNA]</scope>
    <source>
        <strain evidence="4">DSM 17093 / CIP 108686 / LMG 22925 / RQ-24</strain>
    </source>
</reference>
<dbReference type="RefSeq" id="WP_013178567.1">
    <property type="nucleotide sequence ID" value="NC_014221.1"/>
</dbReference>
<dbReference type="Pfam" id="PF08327">
    <property type="entry name" value="AHSA1"/>
    <property type="match status" value="1"/>
</dbReference>
<evidence type="ECO:0000313" key="4">
    <source>
        <dbReference type="Proteomes" id="UP000000379"/>
    </source>
</evidence>
<reference evidence="3 4" key="2">
    <citation type="journal article" date="2011" name="Stand. Genomic Sci.">
        <title>Complete genome sequence of Truepera radiovictrix type strain (RQ-24).</title>
        <authorList>
            <person name="Ivanova N."/>
            <person name="Rohde C."/>
            <person name="Munk C."/>
            <person name="Nolan M."/>
            <person name="Lucas S."/>
            <person name="Del Rio T.G."/>
            <person name="Tice H."/>
            <person name="Deshpande S."/>
            <person name="Cheng J.F."/>
            <person name="Tapia R."/>
            <person name="Han C."/>
            <person name="Goodwin L."/>
            <person name="Pitluck S."/>
            <person name="Liolios K."/>
            <person name="Mavromatis K."/>
            <person name="Mikhailova N."/>
            <person name="Pati A."/>
            <person name="Chen A."/>
            <person name="Palaniappan K."/>
            <person name="Land M."/>
            <person name="Hauser L."/>
            <person name="Chang Y.J."/>
            <person name="Jeffries C.D."/>
            <person name="Brambilla E."/>
            <person name="Rohde M."/>
            <person name="Goker M."/>
            <person name="Tindall B.J."/>
            <person name="Woyke T."/>
            <person name="Bristow J."/>
            <person name="Eisen J.A."/>
            <person name="Markowitz V."/>
            <person name="Hugenholtz P."/>
            <person name="Kyrpides N.C."/>
            <person name="Klenk H.P."/>
            <person name="Lapidus A."/>
        </authorList>
    </citation>
    <scope>NUCLEOTIDE SEQUENCE [LARGE SCALE GENOMIC DNA]</scope>
    <source>
        <strain evidence="4">DSM 17093 / CIP 108686 / LMG 22925 / RQ-24</strain>
    </source>
</reference>
<sequence length="141" mass="16052">MDHLTTADGRLRIWETYRGVPPEALFTYWVEPAKLRLWGPPEASVDARVGGSYRYGFPEGAVTGTFAEVIAGNRLAFSWRSPGEAERQVVVDFERRDAGTLLTLTQGPYGRDEAEARRRQLERWQESLVRLRSALTLERRG</sequence>
<accession>D7CRB5</accession>
<dbReference type="CDD" id="cd07814">
    <property type="entry name" value="SRPBCC_CalC_Aha1-like"/>
    <property type="match status" value="1"/>
</dbReference>
<name>D7CRB5_TRURR</name>
<dbReference type="InterPro" id="IPR023393">
    <property type="entry name" value="START-like_dom_sf"/>
</dbReference>
<dbReference type="eggNOG" id="COG3832">
    <property type="taxonomic scope" value="Bacteria"/>
</dbReference>
<dbReference type="AlphaFoldDB" id="D7CRB5"/>
<dbReference type="KEGG" id="tra:Trad_2089"/>
<dbReference type="STRING" id="649638.Trad_2089"/>
<gene>
    <name evidence="3" type="ordered locus">Trad_2089</name>
</gene>
<protein>
    <submittedName>
        <fullName evidence="3">Activator of Hsp90 ATPase 1 family protein</fullName>
    </submittedName>
</protein>